<gene>
    <name evidence="2" type="ORF">HMPREF9123_1093</name>
</gene>
<dbReference type="RefSeq" id="WP_007342102.1">
    <property type="nucleotide sequence ID" value="NZ_GL878494.1"/>
</dbReference>
<reference evidence="2 3" key="1">
    <citation type="submission" date="2011-02" db="EMBL/GenBank/DDBJ databases">
        <authorList>
            <person name="Muzny D."/>
            <person name="Qin X."/>
            <person name="Deng J."/>
            <person name="Jiang H."/>
            <person name="Liu Y."/>
            <person name="Qu J."/>
            <person name="Song X.-Z."/>
            <person name="Zhang L."/>
            <person name="Thornton R."/>
            <person name="Coyle M."/>
            <person name="Francisco L."/>
            <person name="Jackson L."/>
            <person name="Javaid M."/>
            <person name="Korchina V."/>
            <person name="Kovar C."/>
            <person name="Mata R."/>
            <person name="Mathew T."/>
            <person name="Ngo R."/>
            <person name="Nguyen L."/>
            <person name="Nguyen N."/>
            <person name="Okwuonu G."/>
            <person name="Ongeri F."/>
            <person name="Pham C."/>
            <person name="Simmons D."/>
            <person name="Wilczek-Boney K."/>
            <person name="Hale W."/>
            <person name="Jakkamsetti A."/>
            <person name="Pham P."/>
            <person name="Ruth R."/>
            <person name="San Lucas F."/>
            <person name="Warren J."/>
            <person name="Zhang J."/>
            <person name="Zhao Z."/>
            <person name="Zhou C."/>
            <person name="Zhu D."/>
            <person name="Lee S."/>
            <person name="Bess C."/>
            <person name="Blankenburg K."/>
            <person name="Forbes L."/>
            <person name="Fu Q."/>
            <person name="Gubbala S."/>
            <person name="Hirani K."/>
            <person name="Jayaseelan J.C."/>
            <person name="Lara F."/>
            <person name="Munidasa M."/>
            <person name="Palculict T."/>
            <person name="Patil S."/>
            <person name="Pu L.-L."/>
            <person name="Saada N."/>
            <person name="Tang L."/>
            <person name="Weissenberger G."/>
            <person name="Zhu Y."/>
            <person name="Hemphill L."/>
            <person name="Shang Y."/>
            <person name="Youmans B."/>
            <person name="Ayvaz T."/>
            <person name="Ross M."/>
            <person name="Santibanez J."/>
            <person name="Aqrawi P."/>
            <person name="Gross S."/>
            <person name="Joshi V."/>
            <person name="Fowler G."/>
            <person name="Nazareth L."/>
            <person name="Reid J."/>
            <person name="Worley K."/>
            <person name="Petrosino J."/>
            <person name="Highlander S."/>
            <person name="Gibbs R."/>
        </authorList>
    </citation>
    <scope>NUCLEOTIDE SEQUENCE [LARGE SCALE GENOMIC DNA]</scope>
    <source>
        <strain evidence="2 3">ATCC BAA-1200</strain>
    </source>
</reference>
<organism evidence="2 3">
    <name type="scientific">Neisseria bacilliformis ATCC BAA-1200</name>
    <dbReference type="NCBI Taxonomy" id="888742"/>
    <lineage>
        <taxon>Bacteria</taxon>
        <taxon>Pseudomonadati</taxon>
        <taxon>Pseudomonadota</taxon>
        <taxon>Betaproteobacteria</taxon>
        <taxon>Neisseriales</taxon>
        <taxon>Neisseriaceae</taxon>
        <taxon>Neisseria</taxon>
    </lineage>
</organism>
<sequence length="122" mass="14327">MTPEQIEQERTAFEAWYKEIFGYLPKKYKDGTFMSSSRADEVNPQDMFEGWLARAEQSSWISVGDRLPKKCDFYLVWDDVEKSRFEACFIPEKQIFRYQGGNITDYVTHWQPLPQPPEGATA</sequence>
<evidence type="ECO:0000313" key="2">
    <source>
        <dbReference type="EMBL" id="EGF11287.1"/>
    </source>
</evidence>
<evidence type="ECO:0000313" key="3">
    <source>
        <dbReference type="Proteomes" id="UP000004105"/>
    </source>
</evidence>
<feature type="domain" description="DUF551" evidence="1">
    <location>
        <begin position="59"/>
        <end position="118"/>
    </location>
</feature>
<dbReference type="AlphaFoldDB" id="F2BBI8"/>
<comment type="caution">
    <text evidence="2">The sequence shown here is derived from an EMBL/GenBank/DDBJ whole genome shotgun (WGS) entry which is preliminary data.</text>
</comment>
<protein>
    <recommendedName>
        <fullName evidence="1">DUF551 domain-containing protein</fullName>
    </recommendedName>
</protein>
<dbReference type="OrthoDB" id="8611650at2"/>
<dbReference type="HOGENOM" id="CLU_2034968_0_0_4"/>
<dbReference type="Pfam" id="PF04448">
    <property type="entry name" value="DUF551"/>
    <property type="match status" value="1"/>
</dbReference>
<proteinExistence type="predicted"/>
<keyword evidence="3" id="KW-1185">Reference proteome</keyword>
<accession>F2BBI8</accession>
<dbReference type="Proteomes" id="UP000004105">
    <property type="component" value="Unassembled WGS sequence"/>
</dbReference>
<name>F2BBI8_9NEIS</name>
<dbReference type="EMBL" id="AFAY01000021">
    <property type="protein sequence ID" value="EGF11287.1"/>
    <property type="molecule type" value="Genomic_DNA"/>
</dbReference>
<evidence type="ECO:0000259" key="1">
    <source>
        <dbReference type="Pfam" id="PF04448"/>
    </source>
</evidence>
<dbReference type="InterPro" id="IPR007539">
    <property type="entry name" value="DUF551"/>
</dbReference>